<accession>A0AAD0WNU0</accession>
<dbReference type="AlphaFoldDB" id="A0AAD0WNU0"/>
<evidence type="ECO:0000313" key="4">
    <source>
        <dbReference type="Proteomes" id="UP000290580"/>
    </source>
</evidence>
<dbReference type="GeneID" id="61751213"/>
<name>A0AAD0WNU0_9BACT</name>
<sequence>MENKKNLFVINSPLQLLNSQEAIYKFELKNIIIVAIYNRSVKNIEQIEAQLEKIDCDEIVRFNPLKEGKLQGYVKLIKYLKKYNYEYIFTGEIEDFRFRAIVANLNKTKLFLLDEGSATVVLYENVIKKNRINKFKLKSIKFVLNGLKINLKDTINFFTYYDFKPLNNGAVVKNKLEYLKKDFNLDKFVYDDTLFFLGQPLHIFYDIEEFKNSFKRIIEKNKDKQIVYIPHREDKETFKIIADNYNRINILELNQPIEKYFLQVGIYPRNLISYSSTALTTIKIIFPNCLVKYIKNNKPNLELNDIKNLDFIYKYFKKNNILEFMD</sequence>
<evidence type="ECO:0000313" key="2">
    <source>
        <dbReference type="EMBL" id="RXI24786.1"/>
    </source>
</evidence>
<dbReference type="Proteomes" id="UP000290580">
    <property type="component" value="Unassembled WGS sequence"/>
</dbReference>
<proteinExistence type="predicted"/>
<dbReference type="RefSeq" id="WP_115588211.1">
    <property type="nucleotide sequence ID" value="NZ_CP032099.1"/>
</dbReference>
<organism evidence="1 3">
    <name type="scientific">Aliarcobacter skirrowii CCUG 10374</name>
    <dbReference type="NCBI Taxonomy" id="1032239"/>
    <lineage>
        <taxon>Bacteria</taxon>
        <taxon>Pseudomonadati</taxon>
        <taxon>Campylobacterota</taxon>
        <taxon>Epsilonproteobacteria</taxon>
        <taxon>Campylobacterales</taxon>
        <taxon>Arcobacteraceae</taxon>
        <taxon>Aliarcobacter</taxon>
    </lineage>
</organism>
<dbReference type="Proteomes" id="UP000262029">
    <property type="component" value="Chromosome"/>
</dbReference>
<reference evidence="1 3" key="2">
    <citation type="submission" date="2018-08" db="EMBL/GenBank/DDBJ databases">
        <title>Complete genome of the Arcobacter skirrowii type strain LMG 6621.</title>
        <authorList>
            <person name="Miller W.G."/>
            <person name="Yee E."/>
            <person name="Bono J.L."/>
        </authorList>
    </citation>
    <scope>NUCLEOTIDE SEQUENCE [LARGE SCALE GENOMIC DNA]</scope>
    <source>
        <strain evidence="1 3">CCUG 10374</strain>
    </source>
</reference>
<reference evidence="2 4" key="1">
    <citation type="submission" date="2017-09" db="EMBL/GenBank/DDBJ databases">
        <title>Genomics of the genus Arcobacter.</title>
        <authorList>
            <person name="Perez-Cataluna A."/>
            <person name="Figueras M.J."/>
            <person name="Salas-Masso N."/>
        </authorList>
    </citation>
    <scope>NUCLEOTIDE SEQUENCE [LARGE SCALE GENOMIC DNA]</scope>
    <source>
        <strain evidence="2 4">LMG 6621</strain>
    </source>
</reference>
<evidence type="ECO:0000313" key="3">
    <source>
        <dbReference type="Proteomes" id="UP000262029"/>
    </source>
</evidence>
<evidence type="ECO:0000313" key="1">
    <source>
        <dbReference type="EMBL" id="AXX85258.1"/>
    </source>
</evidence>
<dbReference type="EMBL" id="CP032099">
    <property type="protein sequence ID" value="AXX85258.1"/>
    <property type="molecule type" value="Genomic_DNA"/>
</dbReference>
<keyword evidence="4" id="KW-1185">Reference proteome</keyword>
<dbReference type="EMBL" id="NXIC01000008">
    <property type="protein sequence ID" value="RXI24786.1"/>
    <property type="molecule type" value="Genomic_DNA"/>
</dbReference>
<protein>
    <submittedName>
        <fullName evidence="1">Uncharacterized protein</fullName>
    </submittedName>
</protein>
<gene>
    <name evidence="1" type="ORF">ASKIR_1465</name>
    <name evidence="2" type="ORF">CP959_09560</name>
</gene>